<reference evidence="1 2" key="1">
    <citation type="journal article" date="2019" name="Emerg. Microbes Infect.">
        <title>Comprehensive subspecies identification of 175 nontuberculous mycobacteria species based on 7547 genomic profiles.</title>
        <authorList>
            <person name="Matsumoto Y."/>
            <person name="Kinjo T."/>
            <person name="Motooka D."/>
            <person name="Nabeya D."/>
            <person name="Jung N."/>
            <person name="Uechi K."/>
            <person name="Horii T."/>
            <person name="Iida T."/>
            <person name="Fujita J."/>
            <person name="Nakamura S."/>
        </authorList>
    </citation>
    <scope>NUCLEOTIDE SEQUENCE [LARGE SCALE GENOMIC DNA]</scope>
    <source>
        <strain evidence="1 2">JCM 13573</strain>
    </source>
</reference>
<dbReference type="InterPro" id="IPR010298">
    <property type="entry name" value="YacP-like"/>
</dbReference>
<keyword evidence="2" id="KW-1185">Reference proteome</keyword>
<gene>
    <name evidence="1" type="ORF">MKUB_26810</name>
</gene>
<protein>
    <recommendedName>
        <fullName evidence="3">RNA-binding protein</fullName>
    </recommendedName>
</protein>
<accession>A0ABQ1BNC7</accession>
<organism evidence="1 2">
    <name type="scientific">Mycobacterium kubicae</name>
    <dbReference type="NCBI Taxonomy" id="120959"/>
    <lineage>
        <taxon>Bacteria</taxon>
        <taxon>Bacillati</taxon>
        <taxon>Actinomycetota</taxon>
        <taxon>Actinomycetes</taxon>
        <taxon>Mycobacteriales</taxon>
        <taxon>Mycobacteriaceae</taxon>
        <taxon>Mycobacterium</taxon>
        <taxon>Mycobacterium simiae complex</taxon>
    </lineage>
</organism>
<sequence length="149" mass="16433">MVLGREPVTPSQVRWIVDGMNVIGSRPDGWWKDRQGAMAALVDKLDRWASAQQAHVTVVFEHPLPRTISSSLVDVTHAPEAAANSADDEIVRLVRADSQPGELCVVTSDKWLAERVRSLGATVHRAEVFRNLIDPTTPKREGPHGNRAK</sequence>
<dbReference type="Proteomes" id="UP000465306">
    <property type="component" value="Unassembled WGS sequence"/>
</dbReference>
<evidence type="ECO:0008006" key="3">
    <source>
        <dbReference type="Google" id="ProtNLM"/>
    </source>
</evidence>
<name>A0ABQ1BNC7_9MYCO</name>
<evidence type="ECO:0000313" key="2">
    <source>
        <dbReference type="Proteomes" id="UP000465306"/>
    </source>
</evidence>
<comment type="caution">
    <text evidence="1">The sequence shown here is derived from an EMBL/GenBank/DDBJ whole genome shotgun (WGS) entry which is preliminary data.</text>
</comment>
<dbReference type="EMBL" id="BLKU01000003">
    <property type="protein sequence ID" value="GFG65191.1"/>
    <property type="molecule type" value="Genomic_DNA"/>
</dbReference>
<evidence type="ECO:0000313" key="1">
    <source>
        <dbReference type="EMBL" id="GFG65191.1"/>
    </source>
</evidence>
<proteinExistence type="predicted"/>
<dbReference type="Pfam" id="PF05991">
    <property type="entry name" value="NYN_YacP"/>
    <property type="match status" value="1"/>
</dbReference>